<dbReference type="GO" id="GO:0005737">
    <property type="term" value="C:cytoplasm"/>
    <property type="evidence" value="ECO:0007669"/>
    <property type="project" value="TreeGrafter"/>
</dbReference>
<dbReference type="Pfam" id="PF05348">
    <property type="entry name" value="UMP1"/>
    <property type="match status" value="1"/>
</dbReference>
<protein>
    <recommendedName>
        <fullName evidence="6">Proteasome maturation factor UMP1</fullName>
    </recommendedName>
</protein>
<accession>A0AAD5EFF0</accession>
<organism evidence="4 5">
    <name type="scientific">Umbelopsis ramanniana AG</name>
    <dbReference type="NCBI Taxonomy" id="1314678"/>
    <lineage>
        <taxon>Eukaryota</taxon>
        <taxon>Fungi</taxon>
        <taxon>Fungi incertae sedis</taxon>
        <taxon>Mucoromycota</taxon>
        <taxon>Mucoromycotina</taxon>
        <taxon>Umbelopsidomycetes</taxon>
        <taxon>Umbelopsidales</taxon>
        <taxon>Umbelopsidaceae</taxon>
        <taxon>Umbelopsis</taxon>
    </lineage>
</organism>
<dbReference type="GO" id="GO:0043248">
    <property type="term" value="P:proteasome assembly"/>
    <property type="evidence" value="ECO:0007669"/>
    <property type="project" value="InterPro"/>
</dbReference>
<feature type="compositionally biased region" description="Polar residues" evidence="3">
    <location>
        <begin position="10"/>
        <end position="22"/>
    </location>
</feature>
<dbReference type="GeneID" id="75911699"/>
<dbReference type="RefSeq" id="XP_051447887.1">
    <property type="nucleotide sequence ID" value="XM_051586351.1"/>
</dbReference>
<evidence type="ECO:0000313" key="5">
    <source>
        <dbReference type="Proteomes" id="UP001206595"/>
    </source>
</evidence>
<evidence type="ECO:0000256" key="3">
    <source>
        <dbReference type="SAM" id="MobiDB-lite"/>
    </source>
</evidence>
<reference evidence="4" key="2">
    <citation type="journal article" date="2022" name="Proc. Natl. Acad. Sci. U.S.A.">
        <title>Diploid-dominant life cycles characterize the early evolution of Fungi.</title>
        <authorList>
            <person name="Amses K.R."/>
            <person name="Simmons D.R."/>
            <person name="Longcore J.E."/>
            <person name="Mondo S.J."/>
            <person name="Seto K."/>
            <person name="Jeronimo G.H."/>
            <person name="Bonds A.E."/>
            <person name="Quandt C.A."/>
            <person name="Davis W.J."/>
            <person name="Chang Y."/>
            <person name="Federici B.A."/>
            <person name="Kuo A."/>
            <person name="LaButti K."/>
            <person name="Pangilinan J."/>
            <person name="Andreopoulos W."/>
            <person name="Tritt A."/>
            <person name="Riley R."/>
            <person name="Hundley H."/>
            <person name="Johnson J."/>
            <person name="Lipzen A."/>
            <person name="Barry K."/>
            <person name="Lang B.F."/>
            <person name="Cuomo C.A."/>
            <person name="Buchler N.E."/>
            <person name="Grigoriev I.V."/>
            <person name="Spatafora J.W."/>
            <person name="Stajich J.E."/>
            <person name="James T.Y."/>
        </authorList>
    </citation>
    <scope>NUCLEOTIDE SEQUENCE</scope>
    <source>
        <strain evidence="4">AG</strain>
    </source>
</reference>
<proteinExistence type="inferred from homology"/>
<dbReference type="AlphaFoldDB" id="A0AAD5EFF0"/>
<keyword evidence="5" id="KW-1185">Reference proteome</keyword>
<dbReference type="PANTHER" id="PTHR12828">
    <property type="entry name" value="PROTEASOME MATURATION PROTEIN UMP1"/>
    <property type="match status" value="1"/>
</dbReference>
<evidence type="ECO:0000256" key="1">
    <source>
        <dbReference type="ARBA" id="ARBA00023186"/>
    </source>
</evidence>
<name>A0AAD5EFF0_UMBRA</name>
<dbReference type="EMBL" id="MU620898">
    <property type="protein sequence ID" value="KAI8582883.1"/>
    <property type="molecule type" value="Genomic_DNA"/>
</dbReference>
<feature type="region of interest" description="Disordered" evidence="3">
    <location>
        <begin position="1"/>
        <end position="31"/>
    </location>
</feature>
<comment type="caution">
    <text evidence="4">The sequence shown here is derived from an EMBL/GenBank/DDBJ whole genome shotgun (WGS) entry which is preliminary data.</text>
</comment>
<reference evidence="4" key="1">
    <citation type="submission" date="2021-06" db="EMBL/GenBank/DDBJ databases">
        <authorList>
            <consortium name="DOE Joint Genome Institute"/>
            <person name="Mondo S.J."/>
            <person name="Amses K.R."/>
            <person name="Simmons D.R."/>
            <person name="Longcore J.E."/>
            <person name="Seto K."/>
            <person name="Alves G.H."/>
            <person name="Bonds A.E."/>
            <person name="Quandt C.A."/>
            <person name="Davis W.J."/>
            <person name="Chang Y."/>
            <person name="Letcher P.M."/>
            <person name="Powell M.J."/>
            <person name="Kuo A."/>
            <person name="Labutti K."/>
            <person name="Pangilinan J."/>
            <person name="Andreopoulos W."/>
            <person name="Tritt A."/>
            <person name="Riley R."/>
            <person name="Hundley H."/>
            <person name="Johnson J."/>
            <person name="Lipzen A."/>
            <person name="Barry K."/>
            <person name="Berbee M.L."/>
            <person name="Buchler N.E."/>
            <person name="Grigoriev I.V."/>
            <person name="Spatafora J.W."/>
            <person name="Stajich J.E."/>
            <person name="James T.Y."/>
        </authorList>
    </citation>
    <scope>NUCLEOTIDE SEQUENCE</scope>
    <source>
        <strain evidence="4">AG</strain>
    </source>
</reference>
<keyword evidence="1" id="KW-0143">Chaperone</keyword>
<dbReference type="Proteomes" id="UP001206595">
    <property type="component" value="Unassembled WGS sequence"/>
</dbReference>
<evidence type="ECO:0000256" key="2">
    <source>
        <dbReference type="ARBA" id="ARBA00043974"/>
    </source>
</evidence>
<dbReference type="PANTHER" id="PTHR12828:SF3">
    <property type="entry name" value="PROTEASOME MATURATION PROTEIN"/>
    <property type="match status" value="1"/>
</dbReference>
<dbReference type="GO" id="GO:0005634">
    <property type="term" value="C:nucleus"/>
    <property type="evidence" value="ECO:0007669"/>
    <property type="project" value="TreeGrafter"/>
</dbReference>
<evidence type="ECO:0008006" key="6">
    <source>
        <dbReference type="Google" id="ProtNLM"/>
    </source>
</evidence>
<dbReference type="InterPro" id="IPR008012">
    <property type="entry name" value="Ump1"/>
</dbReference>
<sequence>MSLRIVPATTPDSTISKSTQETSHSEFGGHDTLRHGIRSIATEVLPSHPLESHLAQWKETQDNLNLQLARQVYGMHAPIRMMMNRQIATEHMRNSLLSENSLALDVLTGNDETIDFDDILRDRSSMPDLLDNHSAFSLRP</sequence>
<evidence type="ECO:0000313" key="4">
    <source>
        <dbReference type="EMBL" id="KAI8582883.1"/>
    </source>
</evidence>
<gene>
    <name evidence="4" type="ORF">K450DRAFT_225292</name>
</gene>
<comment type="similarity">
    <text evidence="2">Belongs to the POMP/UMP1 family.</text>
</comment>